<dbReference type="InterPro" id="IPR043917">
    <property type="entry name" value="DUF5753"/>
</dbReference>
<protein>
    <submittedName>
        <fullName evidence="2">Scr1 family TA system antitoxin-like transcriptional regulator</fullName>
    </submittedName>
</protein>
<evidence type="ECO:0000259" key="1">
    <source>
        <dbReference type="PROSITE" id="PS50943"/>
    </source>
</evidence>
<dbReference type="SUPFAM" id="SSF47413">
    <property type="entry name" value="lambda repressor-like DNA-binding domains"/>
    <property type="match status" value="1"/>
</dbReference>
<dbReference type="Proteomes" id="UP001596203">
    <property type="component" value="Unassembled WGS sequence"/>
</dbReference>
<dbReference type="SMART" id="SM00530">
    <property type="entry name" value="HTH_XRE"/>
    <property type="match status" value="1"/>
</dbReference>
<dbReference type="Gene3D" id="1.10.260.40">
    <property type="entry name" value="lambda repressor-like DNA-binding domains"/>
    <property type="match status" value="1"/>
</dbReference>
<name>A0ABW1KJM5_9ACTN</name>
<dbReference type="InterPro" id="IPR010982">
    <property type="entry name" value="Lambda_DNA-bd_dom_sf"/>
</dbReference>
<accession>A0ABW1KJM5</accession>
<proteinExistence type="predicted"/>
<comment type="caution">
    <text evidence="2">The sequence shown here is derived from an EMBL/GenBank/DDBJ whole genome shotgun (WGS) entry which is preliminary data.</text>
</comment>
<keyword evidence="3" id="KW-1185">Reference proteome</keyword>
<dbReference type="Pfam" id="PF19054">
    <property type="entry name" value="DUF5753"/>
    <property type="match status" value="1"/>
</dbReference>
<dbReference type="CDD" id="cd00093">
    <property type="entry name" value="HTH_XRE"/>
    <property type="match status" value="1"/>
</dbReference>
<organism evidence="2 3">
    <name type="scientific">Plantactinospora solaniradicis</name>
    <dbReference type="NCBI Taxonomy" id="1723736"/>
    <lineage>
        <taxon>Bacteria</taxon>
        <taxon>Bacillati</taxon>
        <taxon>Actinomycetota</taxon>
        <taxon>Actinomycetes</taxon>
        <taxon>Micromonosporales</taxon>
        <taxon>Micromonosporaceae</taxon>
        <taxon>Plantactinospora</taxon>
    </lineage>
</organism>
<dbReference type="PROSITE" id="PS50943">
    <property type="entry name" value="HTH_CROC1"/>
    <property type="match status" value="1"/>
</dbReference>
<evidence type="ECO:0000313" key="3">
    <source>
        <dbReference type="Proteomes" id="UP001596203"/>
    </source>
</evidence>
<dbReference type="EMBL" id="JBHSPR010000040">
    <property type="protein sequence ID" value="MFC6021297.1"/>
    <property type="molecule type" value="Genomic_DNA"/>
</dbReference>
<evidence type="ECO:0000313" key="2">
    <source>
        <dbReference type="EMBL" id="MFC6021297.1"/>
    </source>
</evidence>
<sequence>MRNTGLPKIIKVLRSTHGVTQERLAERLRVSTSLIAKFETARLVPMPDTAKNLDEVFGSGDLIQELATDARKALPPEWFQAWPEIELEAVSLRWHEPNYVPGLLQTEEYARAVLNSGLLSPEEAEDGLALRMQRQAAVFDREKPPVCTFIIDELGLMRGSPTLMKPQLEKLAEWSTRQRIFIHVVPRSAGLYVGQTGPLILAALPGGGETAYLEDQAAGRVIADPDQVAAMVRVWDAIRSVALPRDMSRDLIVRMASEL</sequence>
<feature type="domain" description="HTH cro/C1-type" evidence="1">
    <location>
        <begin position="10"/>
        <end position="66"/>
    </location>
</feature>
<gene>
    <name evidence="2" type="ORF">ACFP2T_34620</name>
</gene>
<dbReference type="InterPro" id="IPR001387">
    <property type="entry name" value="Cro/C1-type_HTH"/>
</dbReference>
<dbReference type="Pfam" id="PF13560">
    <property type="entry name" value="HTH_31"/>
    <property type="match status" value="1"/>
</dbReference>
<dbReference type="RefSeq" id="WP_377429337.1">
    <property type="nucleotide sequence ID" value="NZ_JBHSPR010000040.1"/>
</dbReference>
<reference evidence="3" key="1">
    <citation type="journal article" date="2019" name="Int. J. Syst. Evol. Microbiol.">
        <title>The Global Catalogue of Microorganisms (GCM) 10K type strain sequencing project: providing services to taxonomists for standard genome sequencing and annotation.</title>
        <authorList>
            <consortium name="The Broad Institute Genomics Platform"/>
            <consortium name="The Broad Institute Genome Sequencing Center for Infectious Disease"/>
            <person name="Wu L."/>
            <person name="Ma J."/>
        </authorList>
    </citation>
    <scope>NUCLEOTIDE SEQUENCE [LARGE SCALE GENOMIC DNA]</scope>
    <source>
        <strain evidence="3">ZS-35-S2</strain>
    </source>
</reference>